<dbReference type="GO" id="GO:0008932">
    <property type="term" value="F:lytic endotransglycosylase activity"/>
    <property type="evidence" value="ECO:0007669"/>
    <property type="project" value="UniProtKB-UniRule"/>
</dbReference>
<dbReference type="AlphaFoldDB" id="A0A432VYF0"/>
<evidence type="ECO:0000256" key="6">
    <source>
        <dbReference type="ARBA" id="ARBA00023316"/>
    </source>
</evidence>
<keyword evidence="2 7" id="KW-0812">Transmembrane</keyword>
<name>A0A432VYF0_9GAMM</name>
<evidence type="ECO:0000313" key="9">
    <source>
        <dbReference type="Proteomes" id="UP000288212"/>
    </source>
</evidence>
<keyword evidence="6 7" id="KW-0961">Cell wall biogenesis/degradation</keyword>
<dbReference type="EMBL" id="PIPI01000001">
    <property type="protein sequence ID" value="RUO21709.1"/>
    <property type="molecule type" value="Genomic_DNA"/>
</dbReference>
<comment type="caution">
    <text evidence="8">The sequence shown here is derived from an EMBL/GenBank/DDBJ whole genome shotgun (WGS) entry which is preliminary data.</text>
</comment>
<evidence type="ECO:0000313" key="8">
    <source>
        <dbReference type="EMBL" id="RUO21709.1"/>
    </source>
</evidence>
<dbReference type="RefSeq" id="WP_126790787.1">
    <property type="nucleotide sequence ID" value="NZ_PIPI01000001.1"/>
</dbReference>
<keyword evidence="1 7" id="KW-1003">Cell membrane</keyword>
<dbReference type="PANTHER" id="PTHR30518">
    <property type="entry name" value="ENDOLYTIC MUREIN TRANSGLYCOSYLASE"/>
    <property type="match status" value="1"/>
</dbReference>
<keyword evidence="7" id="KW-0997">Cell inner membrane</keyword>
<evidence type="ECO:0000256" key="5">
    <source>
        <dbReference type="ARBA" id="ARBA00023239"/>
    </source>
</evidence>
<dbReference type="GO" id="GO:0009252">
    <property type="term" value="P:peptidoglycan biosynthetic process"/>
    <property type="evidence" value="ECO:0007669"/>
    <property type="project" value="UniProtKB-UniRule"/>
</dbReference>
<comment type="function">
    <text evidence="7">Functions as a peptidoglycan terminase that cleaves nascent peptidoglycan strands endolytically to terminate their elongation.</text>
</comment>
<comment type="similarity">
    <text evidence="7">Belongs to the transglycosylase MltG family.</text>
</comment>
<dbReference type="GO" id="GO:0005886">
    <property type="term" value="C:plasma membrane"/>
    <property type="evidence" value="ECO:0007669"/>
    <property type="project" value="UniProtKB-UniRule"/>
</dbReference>
<dbReference type="CDD" id="cd08010">
    <property type="entry name" value="MltG_like"/>
    <property type="match status" value="1"/>
</dbReference>
<evidence type="ECO:0000256" key="2">
    <source>
        <dbReference type="ARBA" id="ARBA00022692"/>
    </source>
</evidence>
<dbReference type="HAMAP" id="MF_02065">
    <property type="entry name" value="MltG"/>
    <property type="match status" value="1"/>
</dbReference>
<dbReference type="Gene3D" id="3.30.160.60">
    <property type="entry name" value="Classic Zinc Finger"/>
    <property type="match status" value="1"/>
</dbReference>
<organism evidence="8 9">
    <name type="scientific">Aliidiomarina haloalkalitolerans</name>
    <dbReference type="NCBI Taxonomy" id="859059"/>
    <lineage>
        <taxon>Bacteria</taxon>
        <taxon>Pseudomonadati</taxon>
        <taxon>Pseudomonadota</taxon>
        <taxon>Gammaproteobacteria</taxon>
        <taxon>Alteromonadales</taxon>
        <taxon>Idiomarinaceae</taxon>
        <taxon>Aliidiomarina</taxon>
    </lineage>
</organism>
<feature type="site" description="Important for catalytic activity" evidence="7">
    <location>
        <position position="223"/>
    </location>
</feature>
<keyword evidence="9" id="KW-1185">Reference proteome</keyword>
<dbReference type="EC" id="4.2.2.29" evidence="7"/>
<keyword evidence="3 7" id="KW-1133">Transmembrane helix</keyword>
<dbReference type="GO" id="GO:0071555">
    <property type="term" value="P:cell wall organization"/>
    <property type="evidence" value="ECO:0007669"/>
    <property type="project" value="UniProtKB-KW"/>
</dbReference>
<evidence type="ECO:0000256" key="3">
    <source>
        <dbReference type="ARBA" id="ARBA00022989"/>
    </source>
</evidence>
<reference evidence="8 9" key="1">
    <citation type="journal article" date="2011" name="Front. Microbiol.">
        <title>Genomic signatures of strain selection and enhancement in Bacillus atrophaeus var. globigii, a historical biowarfare simulant.</title>
        <authorList>
            <person name="Gibbons H.S."/>
            <person name="Broomall S.M."/>
            <person name="McNew L.A."/>
            <person name="Daligault H."/>
            <person name="Chapman C."/>
            <person name="Bruce D."/>
            <person name="Karavis M."/>
            <person name="Krepps M."/>
            <person name="McGregor P.A."/>
            <person name="Hong C."/>
            <person name="Park K.H."/>
            <person name="Akmal A."/>
            <person name="Feldman A."/>
            <person name="Lin J.S."/>
            <person name="Chang W.E."/>
            <person name="Higgs B.W."/>
            <person name="Demirev P."/>
            <person name="Lindquist J."/>
            <person name="Liem A."/>
            <person name="Fochler E."/>
            <person name="Read T.D."/>
            <person name="Tapia R."/>
            <person name="Johnson S."/>
            <person name="Bishop-Lilly K.A."/>
            <person name="Detter C."/>
            <person name="Han C."/>
            <person name="Sozhamannan S."/>
            <person name="Rosenzweig C.N."/>
            <person name="Skowronski E.W."/>
        </authorList>
    </citation>
    <scope>NUCLEOTIDE SEQUENCE [LARGE SCALE GENOMIC DNA]</scope>
    <source>
        <strain evidence="8 9">AK5</strain>
    </source>
</reference>
<evidence type="ECO:0000256" key="4">
    <source>
        <dbReference type="ARBA" id="ARBA00023136"/>
    </source>
</evidence>
<proteinExistence type="inferred from homology"/>
<evidence type="ECO:0000256" key="7">
    <source>
        <dbReference type="HAMAP-Rule" id="MF_02065"/>
    </source>
</evidence>
<dbReference type="InterPro" id="IPR003770">
    <property type="entry name" value="MLTG-like"/>
</dbReference>
<sequence>MKFFVRSVIALFCLALVALAGSYAYLHWWFHHGATLTNVTSDVQPVLLEVPRGSHSRRVGQQLFQEGYVSAPKRLEYALRLFQRKSGVKAGVYELREHEPLADFWQRLQAGEQYLFAITFVEGTQFTQWQQILASHPYIRSGIAAQEPSELMVQLGSEFEHPEGLLFPDTYRFYAYTTDLQIYRQAYGRMQRVVEELWPQRDRSVPVESWYEALVLASIVEKETGAADERELVASVFVNRLHKGMRLQSDPTIIYGLGDRYRGVIYRSDIQEHTPYNTYRIDRLPPTPIAMPGRAAIAATLMPAESDYYYFVSRNDGTHVFSRTLEEHNRAVFRYQRNR</sequence>
<gene>
    <name evidence="7" type="primary">mltG</name>
    <name evidence="8" type="ORF">CWE06_02330</name>
</gene>
<dbReference type="OrthoDB" id="9814591at2"/>
<evidence type="ECO:0000256" key="1">
    <source>
        <dbReference type="ARBA" id="ARBA00022475"/>
    </source>
</evidence>
<keyword evidence="5 7" id="KW-0456">Lyase</keyword>
<dbReference type="NCBIfam" id="TIGR00247">
    <property type="entry name" value="endolytic transglycosylase MltG"/>
    <property type="match status" value="1"/>
</dbReference>
<keyword evidence="4 7" id="KW-0472">Membrane</keyword>
<dbReference type="Pfam" id="PF02618">
    <property type="entry name" value="YceG"/>
    <property type="match status" value="1"/>
</dbReference>
<comment type="catalytic activity">
    <reaction evidence="7">
        <text>a peptidoglycan chain = a peptidoglycan chain with N-acetyl-1,6-anhydromuramyl-[peptide] at the reducing end + a peptidoglycan chain with N-acetylglucosamine at the non-reducing end.</text>
        <dbReference type="EC" id="4.2.2.29"/>
    </reaction>
</comment>
<protein>
    <recommendedName>
        <fullName evidence="7">Endolytic murein transglycosylase</fullName>
        <ecNumber evidence="7">4.2.2.29</ecNumber>
    </recommendedName>
    <alternativeName>
        <fullName evidence="7">Peptidoglycan lytic transglycosylase</fullName>
    </alternativeName>
    <alternativeName>
        <fullName evidence="7">Peptidoglycan polymerization terminase</fullName>
    </alternativeName>
</protein>
<dbReference type="PANTHER" id="PTHR30518:SF2">
    <property type="entry name" value="ENDOLYTIC MUREIN TRANSGLYCOSYLASE"/>
    <property type="match status" value="1"/>
</dbReference>
<dbReference type="Proteomes" id="UP000288212">
    <property type="component" value="Unassembled WGS sequence"/>
</dbReference>
<dbReference type="Gene3D" id="3.30.1490.480">
    <property type="entry name" value="Endolytic murein transglycosylase"/>
    <property type="match status" value="1"/>
</dbReference>
<accession>A0A432VYF0</accession>